<gene>
    <name evidence="2" type="ORF">CYCCA115_LOCUS11635</name>
</gene>
<feature type="region of interest" description="Disordered" evidence="1">
    <location>
        <begin position="1"/>
        <end position="71"/>
    </location>
</feature>
<proteinExistence type="predicted"/>
<evidence type="ECO:0000313" key="3">
    <source>
        <dbReference type="Proteomes" id="UP001295423"/>
    </source>
</evidence>
<feature type="compositionally biased region" description="Low complexity" evidence="1">
    <location>
        <begin position="7"/>
        <end position="23"/>
    </location>
</feature>
<accession>A0AAD2FPI3</accession>
<organism evidence="2 3">
    <name type="scientific">Cylindrotheca closterium</name>
    <dbReference type="NCBI Taxonomy" id="2856"/>
    <lineage>
        <taxon>Eukaryota</taxon>
        <taxon>Sar</taxon>
        <taxon>Stramenopiles</taxon>
        <taxon>Ochrophyta</taxon>
        <taxon>Bacillariophyta</taxon>
        <taxon>Bacillariophyceae</taxon>
        <taxon>Bacillariophycidae</taxon>
        <taxon>Bacillariales</taxon>
        <taxon>Bacillariaceae</taxon>
        <taxon>Cylindrotheca</taxon>
    </lineage>
</organism>
<dbReference type="Proteomes" id="UP001295423">
    <property type="component" value="Unassembled WGS sequence"/>
</dbReference>
<comment type="caution">
    <text evidence="2">The sequence shown here is derived from an EMBL/GenBank/DDBJ whole genome shotgun (WGS) entry which is preliminary data.</text>
</comment>
<keyword evidence="3" id="KW-1185">Reference proteome</keyword>
<dbReference type="AlphaFoldDB" id="A0AAD2FPI3"/>
<name>A0AAD2FPI3_9STRA</name>
<reference evidence="2" key="1">
    <citation type="submission" date="2023-08" db="EMBL/GenBank/DDBJ databases">
        <authorList>
            <person name="Audoor S."/>
            <person name="Bilcke G."/>
        </authorList>
    </citation>
    <scope>NUCLEOTIDE SEQUENCE</scope>
</reference>
<protein>
    <submittedName>
        <fullName evidence="2">Uncharacterized protein</fullName>
    </submittedName>
</protein>
<evidence type="ECO:0000313" key="2">
    <source>
        <dbReference type="EMBL" id="CAJ1948475.1"/>
    </source>
</evidence>
<evidence type="ECO:0000256" key="1">
    <source>
        <dbReference type="SAM" id="MobiDB-lite"/>
    </source>
</evidence>
<dbReference type="EMBL" id="CAKOGP040001747">
    <property type="protein sequence ID" value="CAJ1948475.1"/>
    <property type="molecule type" value="Genomic_DNA"/>
</dbReference>
<sequence>MHPSTPNNNSNSNESKGSNSNNNVDTNDERDYNINNDASDDRQRPTAQPNNDVPMEDIDADQETTQRTASNTFRATYNITVVQERSMKPFSSSSTTLSTTTPPSSTMIMADEPKTGQQMGASPDALNECAKIIIGEALDIMDGKYDNVFYAMKSQQ</sequence>